<proteinExistence type="predicted"/>
<dbReference type="Gene3D" id="3.40.50.1980">
    <property type="entry name" value="Nitrogenase molybdenum iron protein domain"/>
    <property type="match status" value="2"/>
</dbReference>
<dbReference type="Pfam" id="PF01297">
    <property type="entry name" value="ZnuA"/>
    <property type="match status" value="1"/>
</dbReference>
<keyword evidence="2" id="KW-1185">Reference proteome</keyword>
<gene>
    <name evidence="1" type="primary">psaA</name>
    <name evidence="1" type="ORF">EHSB41UT_01027</name>
</gene>
<dbReference type="InterPro" id="IPR050492">
    <property type="entry name" value="Bact_metal-bind_prot9"/>
</dbReference>
<dbReference type="PANTHER" id="PTHR42953:SF2">
    <property type="entry name" value="ADHESION PROTEIN"/>
    <property type="match status" value="1"/>
</dbReference>
<reference evidence="1 2" key="1">
    <citation type="submission" date="2017-03" db="EMBL/GenBank/DDBJ databases">
        <authorList>
            <person name="Afonso C.L."/>
            <person name="Miller P.J."/>
            <person name="Scott M.A."/>
            <person name="Spackman E."/>
            <person name="Goraichik I."/>
            <person name="Dimitrov K.M."/>
            <person name="Suarez D.L."/>
            <person name="Swayne D.E."/>
        </authorList>
    </citation>
    <scope>NUCLEOTIDE SEQUENCE [LARGE SCALE GENOMIC DNA]</scope>
    <source>
        <strain evidence="1">SB41UT1</strain>
    </source>
</reference>
<dbReference type="EMBL" id="FWPT01000002">
    <property type="protein sequence ID" value="SMA39382.1"/>
    <property type="molecule type" value="Genomic_DNA"/>
</dbReference>
<organism evidence="1 2">
    <name type="scientific">Parendozoicomonas haliclonae</name>
    <dbReference type="NCBI Taxonomy" id="1960125"/>
    <lineage>
        <taxon>Bacteria</taxon>
        <taxon>Pseudomonadati</taxon>
        <taxon>Pseudomonadota</taxon>
        <taxon>Gammaproteobacteria</taxon>
        <taxon>Oceanospirillales</taxon>
        <taxon>Endozoicomonadaceae</taxon>
        <taxon>Parendozoicomonas</taxon>
    </lineage>
</organism>
<evidence type="ECO:0000313" key="1">
    <source>
        <dbReference type="EMBL" id="SMA39382.1"/>
    </source>
</evidence>
<dbReference type="SUPFAM" id="SSF53807">
    <property type="entry name" value="Helical backbone' metal receptor"/>
    <property type="match status" value="1"/>
</dbReference>
<name>A0A1X7AGR3_9GAMM</name>
<dbReference type="OrthoDB" id="9810636at2"/>
<protein>
    <submittedName>
        <fullName evidence="1">Manganese ABC transporter substrate-binding lipoprotein</fullName>
    </submittedName>
</protein>
<dbReference type="InterPro" id="IPR006127">
    <property type="entry name" value="ZnuA-like"/>
</dbReference>
<dbReference type="GO" id="GO:0030001">
    <property type="term" value="P:metal ion transport"/>
    <property type="evidence" value="ECO:0007669"/>
    <property type="project" value="InterPro"/>
</dbReference>
<dbReference type="GO" id="GO:0046872">
    <property type="term" value="F:metal ion binding"/>
    <property type="evidence" value="ECO:0007669"/>
    <property type="project" value="InterPro"/>
</dbReference>
<dbReference type="CDD" id="cd01145">
    <property type="entry name" value="TroA_c"/>
    <property type="match status" value="1"/>
</dbReference>
<dbReference type="PANTHER" id="PTHR42953">
    <property type="entry name" value="HIGH-AFFINITY ZINC UPTAKE SYSTEM PROTEIN ZNUA-RELATED"/>
    <property type="match status" value="1"/>
</dbReference>
<dbReference type="AlphaFoldDB" id="A0A1X7AGR3"/>
<accession>A0A1X7AGR3</accession>
<dbReference type="Proteomes" id="UP000196573">
    <property type="component" value="Unassembled WGS sequence"/>
</dbReference>
<evidence type="ECO:0000313" key="2">
    <source>
        <dbReference type="Proteomes" id="UP000196573"/>
    </source>
</evidence>
<sequence>MRIASNWVFRETSRLGFAAVLLAGSIQAQADLRVFACEPEWAALAQELSPRSVVYSATTAQQDPHQVQPRPGLISKMRKADLVVCSGAELEVGWLPVLQQKSGNRKVQSRDEGLFFAADYVETIDKAESTGPLAGDIHEDGNPHLHLDPYRILDISKALAERMANLDPASAKIYRDNQSAFADRWQAQIETWEKQAEPLKGLNLIAYHSNFDYLLNWLGINTVGDLEPKPGVPPSSRHLASLLQKSQSLQVDGVIYASYQNAQGADWLSKKLGVPNVELPMSVGGNEDSHDLTGLYGSLIQTLLKTVTGSSS</sequence>
<keyword evidence="1" id="KW-0449">Lipoprotein</keyword>